<protein>
    <submittedName>
        <fullName evidence="1">Uncharacterized protein</fullName>
    </submittedName>
</protein>
<evidence type="ECO:0000313" key="1">
    <source>
        <dbReference type="EMBL" id="MFH8551734.1"/>
    </source>
</evidence>
<gene>
    <name evidence="1" type="ORF">ACH4F9_42840</name>
</gene>
<organism evidence="1 2">
    <name type="scientific">Streptomyces longisporoflavus</name>
    <dbReference type="NCBI Taxonomy" id="28044"/>
    <lineage>
        <taxon>Bacteria</taxon>
        <taxon>Bacillati</taxon>
        <taxon>Actinomycetota</taxon>
        <taxon>Actinomycetes</taxon>
        <taxon>Kitasatosporales</taxon>
        <taxon>Streptomycetaceae</taxon>
        <taxon>Streptomyces</taxon>
    </lineage>
</organism>
<accession>A0ABW7R4Y1</accession>
<dbReference type="Proteomes" id="UP001610818">
    <property type="component" value="Unassembled WGS sequence"/>
</dbReference>
<dbReference type="RefSeq" id="WP_397718826.1">
    <property type="nucleotide sequence ID" value="NZ_JBIRGN010000014.1"/>
</dbReference>
<keyword evidence="2" id="KW-1185">Reference proteome</keyword>
<comment type="caution">
    <text evidence="1">The sequence shown here is derived from an EMBL/GenBank/DDBJ whole genome shotgun (WGS) entry which is preliminary data.</text>
</comment>
<evidence type="ECO:0000313" key="2">
    <source>
        <dbReference type="Proteomes" id="UP001610818"/>
    </source>
</evidence>
<reference evidence="1 2" key="1">
    <citation type="submission" date="2024-10" db="EMBL/GenBank/DDBJ databases">
        <title>The Natural Products Discovery Center: Release of the First 8490 Sequenced Strains for Exploring Actinobacteria Biosynthetic Diversity.</title>
        <authorList>
            <person name="Kalkreuter E."/>
            <person name="Kautsar S.A."/>
            <person name="Yang D."/>
            <person name="Bader C.D."/>
            <person name="Teijaro C.N."/>
            <person name="Fluegel L."/>
            <person name="Davis C.M."/>
            <person name="Simpson J.R."/>
            <person name="Lauterbach L."/>
            <person name="Steele A.D."/>
            <person name="Gui C."/>
            <person name="Meng S."/>
            <person name="Li G."/>
            <person name="Viehrig K."/>
            <person name="Ye F."/>
            <person name="Su P."/>
            <person name="Kiefer A.F."/>
            <person name="Nichols A."/>
            <person name="Cepeda A.J."/>
            <person name="Yan W."/>
            <person name="Fan B."/>
            <person name="Jiang Y."/>
            <person name="Adhikari A."/>
            <person name="Zheng C.-J."/>
            <person name="Schuster L."/>
            <person name="Cowan T.M."/>
            <person name="Smanski M.J."/>
            <person name="Chevrette M.G."/>
            <person name="De Carvalho L.P.S."/>
            <person name="Shen B."/>
        </authorList>
    </citation>
    <scope>NUCLEOTIDE SEQUENCE [LARGE SCALE GENOMIC DNA]</scope>
    <source>
        <strain evidence="1 2">NPDC017990</strain>
    </source>
</reference>
<name>A0ABW7R4Y1_9ACTN</name>
<sequence length="220" mass="24114">MPHGSLVPYITAREGEEADSFLALRAAFDDAGRSRLAYWDEGREDRDVRGVLWARVSQSIGADRLPAGVPKWRLVHPARQRECMLTLRCQVCVDDARTPEGILFLESKKDGIPTSSTTIRTAQPPLCRRHARLAAQRCPYLAAHGHLALLAQSAPLYGVIGTPHAYTVNGVKVLAADDVPLRYGDPALRWFLASQLVRTLRSFRVVDLDDIAPAAGPGSP</sequence>
<proteinExistence type="predicted"/>
<dbReference type="EMBL" id="JBIRGQ010000014">
    <property type="protein sequence ID" value="MFH8551734.1"/>
    <property type="molecule type" value="Genomic_DNA"/>
</dbReference>